<proteinExistence type="inferred from homology"/>
<protein>
    <submittedName>
        <fullName evidence="5">N-acetylmuramoyl-L-alanine amidase</fullName>
        <ecNumber evidence="5">3.5.1.28</ecNumber>
    </submittedName>
</protein>
<evidence type="ECO:0000256" key="1">
    <source>
        <dbReference type="ARBA" id="ARBA00007553"/>
    </source>
</evidence>
<keyword evidence="6" id="KW-1185">Reference proteome</keyword>
<feature type="chain" id="PRO_5046243814" evidence="3">
    <location>
        <begin position="26"/>
        <end position="711"/>
    </location>
</feature>
<dbReference type="CDD" id="cd06583">
    <property type="entry name" value="PGRP"/>
    <property type="match status" value="1"/>
</dbReference>
<evidence type="ECO:0000313" key="5">
    <source>
        <dbReference type="EMBL" id="MFD1717001.1"/>
    </source>
</evidence>
<dbReference type="GO" id="GO:0008745">
    <property type="term" value="F:N-acetylmuramoyl-L-alanine amidase activity"/>
    <property type="evidence" value="ECO:0007669"/>
    <property type="project" value="UniProtKB-EC"/>
</dbReference>
<feature type="region of interest" description="Disordered" evidence="2">
    <location>
        <begin position="25"/>
        <end position="141"/>
    </location>
</feature>
<sequence length="711" mass="75595">MNHRSHIASWSVALALVLTAVPSSAAGAEIRPGTGEGEISQEQERGGITDGQGEDPNGDENSDDGERVTDDSATDEGAIGPQQDETTPDSGTGGSPDVDDGATPTIVPLTDHAGEPTDLADDGADGQQDGPRARRAPGAAAPSVLTDPIAAPRFVVAAFTWQEGARLPEDAHLFLRVLEDSGWSDWLEVGADDAEHGRAGTDPFLTGGATAVQAQVTGTAAALPADLDLLLVPANPSGEAAALRDPAAPRVLPDASAQAQPREQNLGDVPPPQPPAPDATTLAPGVDIERPSVIGRAGWGADESLEEWDPENARLRAAVVHHTAGTNNYTRAESAGIVRGIYYYHAVQREWGDIGYNFLVDKYGQIFQGRKGTMAAPPGQMVVAGHARGFNTGSVGLSAMGDYSTVRAPQLILDRMNDVIAWQFGRSGIDPRSPSGFVSPGTAARPAGQNLPRIFAHRDVGDTTCPGDNIYRRISTMIGAVAERMPESNFLLANHPRNPSRDIRATDARPHLEVYIGDWDGDGRQTPMYRDGNRFDVYNRLDTTGPPDRTFRFGRATDAVVVGDWNGNGRDAVGARRGWRWLLSNTLSAGADRAFGFGRASDTPVVGDWNGNGRDTVGLRRAATWLLSNRLDSVVHHTFVFGRSSDTPLVGDWNGDGRDTAAVRRGRLQLVTNSHTRAADWSYTYGRASDVVLSGDWNGNGTSTIGVRRAV</sequence>
<reference evidence="6" key="1">
    <citation type="journal article" date="2019" name="Int. J. Syst. Evol. Microbiol.">
        <title>The Global Catalogue of Microorganisms (GCM) 10K type strain sequencing project: providing services to taxonomists for standard genome sequencing and annotation.</title>
        <authorList>
            <consortium name="The Broad Institute Genomics Platform"/>
            <consortium name="The Broad Institute Genome Sequencing Center for Infectious Disease"/>
            <person name="Wu L."/>
            <person name="Ma J."/>
        </authorList>
    </citation>
    <scope>NUCLEOTIDE SEQUENCE [LARGE SCALE GENOMIC DNA]</scope>
    <source>
        <strain evidence="6">JCM 17130</strain>
    </source>
</reference>
<feature type="compositionally biased region" description="Acidic residues" evidence="2">
    <location>
        <begin position="52"/>
        <end position="63"/>
    </location>
</feature>
<dbReference type="RefSeq" id="WP_388002444.1">
    <property type="nucleotide sequence ID" value="NZ_JBHUEE010000002.1"/>
</dbReference>
<dbReference type="InterPro" id="IPR028994">
    <property type="entry name" value="Integrin_alpha_N"/>
</dbReference>
<dbReference type="EMBL" id="JBHUEE010000002">
    <property type="protein sequence ID" value="MFD1717001.1"/>
    <property type="molecule type" value="Genomic_DNA"/>
</dbReference>
<dbReference type="InterPro" id="IPR002502">
    <property type="entry name" value="Amidase_domain"/>
</dbReference>
<dbReference type="SUPFAM" id="SSF55846">
    <property type="entry name" value="N-acetylmuramoyl-L-alanine amidase-like"/>
    <property type="match status" value="1"/>
</dbReference>
<dbReference type="Proteomes" id="UP001597277">
    <property type="component" value="Unassembled WGS sequence"/>
</dbReference>
<evidence type="ECO:0000259" key="4">
    <source>
        <dbReference type="SMART" id="SM00701"/>
    </source>
</evidence>
<gene>
    <name evidence="5" type="ORF">ACFSE6_04095</name>
</gene>
<dbReference type="PANTHER" id="PTHR11022">
    <property type="entry name" value="PEPTIDOGLYCAN RECOGNITION PROTEIN"/>
    <property type="match status" value="1"/>
</dbReference>
<dbReference type="EC" id="3.5.1.28" evidence="5"/>
<accession>A0ABW4L041</accession>
<dbReference type="SUPFAM" id="SSF69318">
    <property type="entry name" value="Integrin alpha N-terminal domain"/>
    <property type="match status" value="1"/>
</dbReference>
<keyword evidence="3" id="KW-0732">Signal</keyword>
<name>A0ABW4L041_9MICO</name>
<dbReference type="InterPro" id="IPR015510">
    <property type="entry name" value="PGRP"/>
</dbReference>
<comment type="similarity">
    <text evidence="1">Belongs to the N-acetylmuramoyl-L-alanine amidase 2 family.</text>
</comment>
<organism evidence="5 6">
    <name type="scientific">Georgenia deserti</name>
    <dbReference type="NCBI Taxonomy" id="2093781"/>
    <lineage>
        <taxon>Bacteria</taxon>
        <taxon>Bacillati</taxon>
        <taxon>Actinomycetota</taxon>
        <taxon>Actinomycetes</taxon>
        <taxon>Micrococcales</taxon>
        <taxon>Bogoriellaceae</taxon>
        <taxon>Georgenia</taxon>
    </lineage>
</organism>
<comment type="caution">
    <text evidence="5">The sequence shown here is derived from an EMBL/GenBank/DDBJ whole genome shotgun (WGS) entry which is preliminary data.</text>
</comment>
<feature type="signal peptide" evidence="3">
    <location>
        <begin position="1"/>
        <end position="25"/>
    </location>
</feature>
<feature type="compositionally biased region" description="Low complexity" evidence="2">
    <location>
        <begin position="125"/>
        <end position="141"/>
    </location>
</feature>
<dbReference type="PANTHER" id="PTHR11022:SF41">
    <property type="entry name" value="PEPTIDOGLYCAN-RECOGNITION PROTEIN LC-RELATED"/>
    <property type="match status" value="1"/>
</dbReference>
<feature type="domain" description="Peptidoglycan recognition protein family" evidence="4">
    <location>
        <begin position="291"/>
        <end position="443"/>
    </location>
</feature>
<evidence type="ECO:0000313" key="6">
    <source>
        <dbReference type="Proteomes" id="UP001597277"/>
    </source>
</evidence>
<dbReference type="Pfam" id="PF01510">
    <property type="entry name" value="Amidase_2"/>
    <property type="match status" value="1"/>
</dbReference>
<dbReference type="SMART" id="SM00701">
    <property type="entry name" value="PGRP"/>
    <property type="match status" value="1"/>
</dbReference>
<evidence type="ECO:0000256" key="2">
    <source>
        <dbReference type="SAM" id="MobiDB-lite"/>
    </source>
</evidence>
<dbReference type="Gene3D" id="3.40.80.10">
    <property type="entry name" value="Peptidoglycan recognition protein-like"/>
    <property type="match status" value="1"/>
</dbReference>
<dbReference type="InterPro" id="IPR036505">
    <property type="entry name" value="Amidase/PGRP_sf"/>
</dbReference>
<feature type="region of interest" description="Disordered" evidence="2">
    <location>
        <begin position="252"/>
        <end position="287"/>
    </location>
</feature>
<dbReference type="InterPro" id="IPR006619">
    <property type="entry name" value="PGRP_domain_met/bac"/>
</dbReference>
<keyword evidence="5" id="KW-0378">Hydrolase</keyword>
<evidence type="ECO:0000256" key="3">
    <source>
        <dbReference type="SAM" id="SignalP"/>
    </source>
</evidence>